<keyword evidence="1" id="KW-0472">Membrane</keyword>
<keyword evidence="3" id="KW-1185">Reference proteome</keyword>
<reference evidence="2" key="1">
    <citation type="submission" date="2023-08" db="EMBL/GenBank/DDBJ databases">
        <title>Reference Genome Resource for the Citrus Pathogen Phytophthora citrophthora.</title>
        <authorList>
            <person name="Moller H."/>
            <person name="Coetzee B."/>
            <person name="Rose L.J."/>
            <person name="Van Niekerk J.M."/>
        </authorList>
    </citation>
    <scope>NUCLEOTIDE SEQUENCE</scope>
    <source>
        <strain evidence="2">STE-U-9442</strain>
    </source>
</reference>
<protein>
    <submittedName>
        <fullName evidence="2">Uncharacterized protein</fullName>
    </submittedName>
</protein>
<sequence length="133" mass="14802">MEIFLMKRHNGIRQIMRRRPSAQSAVSSIDDATSLKENISAGKRKRLRGSSRSSVFIPVLSLFILLTGVLLLRFSSFSSAGDGTYLSEKEKVAVFMDWFRSAGGSVSDKIAIETFPEMGRGGFIQFIERLIGH</sequence>
<keyword evidence="1" id="KW-0812">Transmembrane</keyword>
<name>A0AAD9GTF0_9STRA</name>
<dbReference type="EMBL" id="JASMQC010000006">
    <property type="protein sequence ID" value="KAK1944515.1"/>
    <property type="molecule type" value="Genomic_DNA"/>
</dbReference>
<accession>A0AAD9GTF0</accession>
<keyword evidence="1" id="KW-1133">Transmembrane helix</keyword>
<dbReference type="Proteomes" id="UP001259832">
    <property type="component" value="Unassembled WGS sequence"/>
</dbReference>
<proteinExistence type="predicted"/>
<feature type="transmembrane region" description="Helical" evidence="1">
    <location>
        <begin position="53"/>
        <end position="72"/>
    </location>
</feature>
<comment type="caution">
    <text evidence="2">The sequence shown here is derived from an EMBL/GenBank/DDBJ whole genome shotgun (WGS) entry which is preliminary data.</text>
</comment>
<evidence type="ECO:0000313" key="2">
    <source>
        <dbReference type="EMBL" id="KAK1944515.1"/>
    </source>
</evidence>
<organism evidence="2 3">
    <name type="scientific">Phytophthora citrophthora</name>
    <dbReference type="NCBI Taxonomy" id="4793"/>
    <lineage>
        <taxon>Eukaryota</taxon>
        <taxon>Sar</taxon>
        <taxon>Stramenopiles</taxon>
        <taxon>Oomycota</taxon>
        <taxon>Peronosporomycetes</taxon>
        <taxon>Peronosporales</taxon>
        <taxon>Peronosporaceae</taxon>
        <taxon>Phytophthora</taxon>
    </lineage>
</organism>
<gene>
    <name evidence="2" type="ORF">P3T76_004427</name>
</gene>
<evidence type="ECO:0000313" key="3">
    <source>
        <dbReference type="Proteomes" id="UP001259832"/>
    </source>
</evidence>
<evidence type="ECO:0000256" key="1">
    <source>
        <dbReference type="SAM" id="Phobius"/>
    </source>
</evidence>
<dbReference type="AlphaFoldDB" id="A0AAD9GTF0"/>